<protein>
    <submittedName>
        <fullName evidence="2">SPOR domain-containing protein</fullName>
    </submittedName>
</protein>
<dbReference type="RefSeq" id="WP_148812182.1">
    <property type="nucleotide sequence ID" value="NZ_VSZI01000001.1"/>
</dbReference>
<accession>A0A5D4FWB9</accession>
<name>A0A5D4FWB9_9CORY</name>
<reference evidence="2 3" key="1">
    <citation type="submission" date="2019-08" db="EMBL/GenBank/DDBJ databases">
        <title>Draft genome of C. urealyticum strain VH4248.</title>
        <authorList>
            <person name="Navas J."/>
        </authorList>
    </citation>
    <scope>NUCLEOTIDE SEQUENCE [LARGE SCALE GENOMIC DNA]</scope>
    <source>
        <strain evidence="2 3">VH4248</strain>
    </source>
</reference>
<sequence>MAEEKWYFDTKTGEVTKGKSSGWDTRMGPYDSEEAARQALATAQQRTEAADAYDEQDDWDNED</sequence>
<comment type="caution">
    <text evidence="2">The sequence shown here is derived from an EMBL/GenBank/DDBJ whole genome shotgun (WGS) entry which is preliminary data.</text>
</comment>
<feature type="region of interest" description="Disordered" evidence="1">
    <location>
        <begin position="1"/>
        <end position="63"/>
    </location>
</feature>
<evidence type="ECO:0000313" key="3">
    <source>
        <dbReference type="Proteomes" id="UP000324726"/>
    </source>
</evidence>
<organism evidence="2 3">
    <name type="scientific">Corynebacterium urealyticum</name>
    <dbReference type="NCBI Taxonomy" id="43771"/>
    <lineage>
        <taxon>Bacteria</taxon>
        <taxon>Bacillati</taxon>
        <taxon>Actinomycetota</taxon>
        <taxon>Actinomycetes</taxon>
        <taxon>Mycobacteriales</taxon>
        <taxon>Corynebacteriaceae</taxon>
        <taxon>Corynebacterium</taxon>
    </lineage>
</organism>
<feature type="compositionally biased region" description="Low complexity" evidence="1">
    <location>
        <begin position="37"/>
        <end position="47"/>
    </location>
</feature>
<evidence type="ECO:0000313" key="2">
    <source>
        <dbReference type="EMBL" id="TYR20377.1"/>
    </source>
</evidence>
<gene>
    <name evidence="2" type="ORF">FYJ87_05280</name>
</gene>
<proteinExistence type="predicted"/>
<dbReference type="AlphaFoldDB" id="A0A5D4FWB9"/>
<evidence type="ECO:0000256" key="1">
    <source>
        <dbReference type="SAM" id="MobiDB-lite"/>
    </source>
</evidence>
<dbReference type="Proteomes" id="UP000324726">
    <property type="component" value="Unassembled WGS sequence"/>
</dbReference>
<feature type="compositionally biased region" description="Basic and acidic residues" evidence="1">
    <location>
        <begin position="1"/>
        <end position="17"/>
    </location>
</feature>
<feature type="compositionally biased region" description="Acidic residues" evidence="1">
    <location>
        <begin position="51"/>
        <end position="63"/>
    </location>
</feature>
<dbReference type="EMBL" id="VSZI01000001">
    <property type="protein sequence ID" value="TYR20377.1"/>
    <property type="molecule type" value="Genomic_DNA"/>
</dbReference>